<feature type="compositionally biased region" description="Polar residues" evidence="1">
    <location>
        <begin position="342"/>
        <end position="355"/>
    </location>
</feature>
<dbReference type="AlphaFoldDB" id="A0A540X0E8"/>
<name>A0A540X0E8_9BACT</name>
<feature type="region of interest" description="Disordered" evidence="1">
    <location>
        <begin position="204"/>
        <end position="227"/>
    </location>
</feature>
<feature type="compositionally biased region" description="Polar residues" evidence="1">
    <location>
        <begin position="216"/>
        <end position="225"/>
    </location>
</feature>
<feature type="region of interest" description="Disordered" evidence="1">
    <location>
        <begin position="296"/>
        <end position="423"/>
    </location>
</feature>
<reference evidence="2 3" key="1">
    <citation type="submission" date="2019-06" db="EMBL/GenBank/DDBJ databases">
        <authorList>
            <person name="Livingstone P."/>
            <person name="Whitworth D."/>
        </authorList>
    </citation>
    <scope>NUCLEOTIDE SEQUENCE [LARGE SCALE GENOMIC DNA]</scope>
    <source>
        <strain evidence="2 3">AM401</strain>
    </source>
</reference>
<dbReference type="Proteomes" id="UP000315369">
    <property type="component" value="Unassembled WGS sequence"/>
</dbReference>
<accession>A0A540X0E8</accession>
<evidence type="ECO:0000313" key="3">
    <source>
        <dbReference type="Proteomes" id="UP000315369"/>
    </source>
</evidence>
<proteinExistence type="predicted"/>
<organism evidence="2 3">
    <name type="scientific">Myxococcus llanfairpwllgwyngyllgogerychwyrndrobwllllantysiliogogogochensis</name>
    <dbReference type="NCBI Taxonomy" id="2590453"/>
    <lineage>
        <taxon>Bacteria</taxon>
        <taxon>Pseudomonadati</taxon>
        <taxon>Myxococcota</taxon>
        <taxon>Myxococcia</taxon>
        <taxon>Myxococcales</taxon>
        <taxon>Cystobacterineae</taxon>
        <taxon>Myxococcaceae</taxon>
        <taxon>Myxococcus</taxon>
    </lineage>
</organism>
<dbReference type="EMBL" id="VIFM01000060">
    <property type="protein sequence ID" value="TQF14731.1"/>
    <property type="molecule type" value="Genomic_DNA"/>
</dbReference>
<dbReference type="OrthoDB" id="5525274at2"/>
<dbReference type="RefSeq" id="WP_141643583.1">
    <property type="nucleotide sequence ID" value="NZ_VIFM01000060.1"/>
</dbReference>
<evidence type="ECO:0000256" key="1">
    <source>
        <dbReference type="SAM" id="MobiDB-lite"/>
    </source>
</evidence>
<evidence type="ECO:0000313" key="2">
    <source>
        <dbReference type="EMBL" id="TQF14731.1"/>
    </source>
</evidence>
<keyword evidence="3" id="KW-1185">Reference proteome</keyword>
<comment type="caution">
    <text evidence="2">The sequence shown here is derived from an EMBL/GenBank/DDBJ whole genome shotgun (WGS) entry which is preliminary data.</text>
</comment>
<gene>
    <name evidence="2" type="ORF">FJV41_17200</name>
</gene>
<protein>
    <submittedName>
        <fullName evidence="2">Uncharacterized protein</fullName>
    </submittedName>
</protein>
<sequence length="677" mass="73552">MHEQAARGRTVIQRLRLRGAELEPLSARLRLEAVLAGADLLPPGLPPSATVCIRRLMDPKPGVLPLNQQALRPPAAWNEALSSVLREQVARAARPAHGVVPPGAEAVLFADPSELLACLASDVSRGLASAHWWWRGLFSNADLSRTVVTEWLRAPEYVPSALEFLTRRREVRAVVSLFTPPEARALLTRVLQVHGLSAAALDAPSRDVGGERPTVPASSPSTLKSDGTVLATSAPWESWAPEARTLKDSREHGALLGVALTLRRAPVEARRLEFLPAVGIWRDAHEALAVPSPFAPHEARHAAPPEPVVASVLPKPHSEAAPDDTEFAPPVDDLLKGPGLETSPSEGATTKQSASRGEATTADEGVLERPDTHGVSKAIESPPSDGRTLPRHASPASATEDLSRSPVHTTTPPTPLRELEPPSGRAWGLPFSTRLGGLFYLVNLGLFLELYGDFSMPAHPNLPLSLWDFVTLVGRRLCVDPRPSDPVWKVLALLAGRKPGALPGQDFAPPDAWRIPPAWLRTFRAACDSHWTWSVRERRLRVRHPAGFLVLDVPCDERDADVLVNRELAPYSVGSAFTLSRGDETGRLDTEPLERWLGWLVPFCRARLCRALGVSSEDASALDATLLAHDARLHVTEGHVDVVLFLSQLPLAVRIAGLDRDIGWLPSEGRHLTFHFE</sequence>